<proteinExistence type="predicted"/>
<feature type="transmembrane region" description="Helical" evidence="1">
    <location>
        <begin position="160"/>
        <end position="182"/>
    </location>
</feature>
<feature type="transmembrane region" description="Helical" evidence="1">
    <location>
        <begin position="65"/>
        <end position="81"/>
    </location>
</feature>
<feature type="transmembrane region" description="Helical" evidence="1">
    <location>
        <begin position="12"/>
        <end position="31"/>
    </location>
</feature>
<keyword evidence="1" id="KW-0812">Transmembrane</keyword>
<dbReference type="AlphaFoldDB" id="B0S394"/>
<dbReference type="EMBL" id="AP008971">
    <property type="protein sequence ID" value="BAG08834.1"/>
    <property type="molecule type" value="Genomic_DNA"/>
</dbReference>
<reference evidence="2 3" key="1">
    <citation type="journal article" date="2008" name="DNA Res.">
        <title>Complete genome sequence of Finegoldia magna, an anaerobic opportunistic pathogen.</title>
        <authorList>
            <person name="Goto T."/>
            <person name="Yamashita A."/>
            <person name="Hirakawa H."/>
            <person name="Matsutani M."/>
            <person name="Todo K."/>
            <person name="Ohshima K."/>
            <person name="Toh H."/>
            <person name="Miyamoto K."/>
            <person name="Kuhara S."/>
            <person name="Hattori M."/>
            <person name="Shimizu T."/>
            <person name="Akimoto S."/>
        </authorList>
    </citation>
    <scope>NUCLEOTIDE SEQUENCE [LARGE SCALE GENOMIC DNA]</scope>
    <source>
        <strain evidence="3">ATCC 29328 / DSM 20472 / WAL 2508</strain>
    </source>
</reference>
<evidence type="ECO:0000256" key="1">
    <source>
        <dbReference type="SAM" id="Phobius"/>
    </source>
</evidence>
<evidence type="ECO:0000313" key="2">
    <source>
        <dbReference type="EMBL" id="BAG08834.1"/>
    </source>
</evidence>
<protein>
    <submittedName>
        <fullName evidence="2">Uncharacterized protein</fullName>
    </submittedName>
</protein>
<dbReference type="STRING" id="334413.FMG_1416"/>
<feature type="transmembrane region" description="Helical" evidence="1">
    <location>
        <begin position="111"/>
        <end position="132"/>
    </location>
</feature>
<feature type="transmembrane region" description="Helical" evidence="1">
    <location>
        <begin position="37"/>
        <end position="58"/>
    </location>
</feature>
<dbReference type="HOGENOM" id="CLU_093450_2_0_9"/>
<organism evidence="2 3">
    <name type="scientific">Finegoldia magna (strain ATCC 29328 / DSM 20472 / WAL 2508)</name>
    <name type="common">Peptostreptococcus magnus</name>
    <dbReference type="NCBI Taxonomy" id="334413"/>
    <lineage>
        <taxon>Bacteria</taxon>
        <taxon>Bacillati</taxon>
        <taxon>Bacillota</taxon>
        <taxon>Tissierellia</taxon>
        <taxon>Tissierellales</taxon>
        <taxon>Peptoniphilaceae</taxon>
        <taxon>Finegoldia</taxon>
    </lineage>
</organism>
<dbReference type="Proteomes" id="UP000001319">
    <property type="component" value="Chromosome"/>
</dbReference>
<keyword evidence="3" id="KW-1185">Reference proteome</keyword>
<name>B0S394_FINM2</name>
<dbReference type="InterPro" id="IPR011733">
    <property type="entry name" value="CHP02185_IM"/>
</dbReference>
<dbReference type="KEGG" id="fma:FMG_1416"/>
<dbReference type="Pfam" id="PF09605">
    <property type="entry name" value="Trep_Strep"/>
    <property type="match status" value="1"/>
</dbReference>
<evidence type="ECO:0000313" key="3">
    <source>
        <dbReference type="Proteomes" id="UP000001319"/>
    </source>
</evidence>
<accession>B0S394</accession>
<dbReference type="eggNOG" id="ENOG502Z9N0">
    <property type="taxonomic scope" value="Bacteria"/>
</dbReference>
<dbReference type="NCBIfam" id="TIGR02185">
    <property type="entry name" value="Trep_Strep"/>
    <property type="match status" value="1"/>
</dbReference>
<gene>
    <name evidence="2" type="ordered locus">FMG_1416</name>
</gene>
<sequence length="196" mass="21592">MEVYMKLKDIVQVTIFTVVAFILNMAVSTATGMLGTLSLYIAAGFSSFVVAPPFIIMAKKLQKRGIAFIFFMLLGVFYALSGYWPMLIVNAIAAIVAELIIGNYKNDNRVALALSAGMFVISMHAMTFVRLLGPEKIVEVFSVFTKEQAAFMDAFFTPKAMLISIGINIVLVLIAGRFGLYINNKFFKKSKKSGIL</sequence>
<keyword evidence="1" id="KW-0472">Membrane</keyword>
<keyword evidence="1" id="KW-1133">Transmembrane helix</keyword>